<evidence type="ECO:0000256" key="1">
    <source>
        <dbReference type="SAM" id="MobiDB-lite"/>
    </source>
</evidence>
<evidence type="ECO:0000313" key="3">
    <source>
        <dbReference type="Proteomes" id="UP000073492"/>
    </source>
</evidence>
<dbReference type="Proteomes" id="UP000073492">
    <property type="component" value="Unassembled WGS sequence"/>
</dbReference>
<feature type="region of interest" description="Disordered" evidence="1">
    <location>
        <begin position="1"/>
        <end position="20"/>
    </location>
</feature>
<accession>A0A139ICY5</accession>
<evidence type="ECO:0008006" key="4">
    <source>
        <dbReference type="Google" id="ProtNLM"/>
    </source>
</evidence>
<keyword evidence="3" id="KW-1185">Reference proteome</keyword>
<gene>
    <name evidence="2" type="ORF">AC579_4230</name>
</gene>
<dbReference type="OrthoDB" id="3796964at2759"/>
<dbReference type="AlphaFoldDB" id="A0A139ICY5"/>
<reference evidence="2 3" key="1">
    <citation type="submission" date="2015-07" db="EMBL/GenBank/DDBJ databases">
        <title>Comparative genomics of the Sigatoka disease complex on banana suggests a link between parallel evolutionary changes in Pseudocercospora fijiensis and Pseudocercospora eumusae and increased virulence on the banana host.</title>
        <authorList>
            <person name="Chang T.-C."/>
            <person name="Salvucci A."/>
            <person name="Crous P.W."/>
            <person name="Stergiopoulos I."/>
        </authorList>
    </citation>
    <scope>NUCLEOTIDE SEQUENCE [LARGE SCALE GENOMIC DNA]</scope>
    <source>
        <strain evidence="2 3">CBS 116634</strain>
    </source>
</reference>
<evidence type="ECO:0000313" key="2">
    <source>
        <dbReference type="EMBL" id="KXT12627.1"/>
    </source>
</evidence>
<name>A0A139ICY5_9PEZI</name>
<sequence>MATPPAHRPVTTAQDMRPRAHSGDDLVDFIMDLEEPNRSKELNSWLKDLCSLIDVEGHSNTIEVRSLLETGKVLLSRVYFHGLLDTVPLTTEPDLSVNHNKYGSTSGWGYEVKMKIDPCPVVDGCTLLGVHVASTLVHEMCHAFLDRYSCANRACGDEKCMGKLNVEYGQGGHGYTWNLLASVIDTKVKGHFEVDLPLAAKECSADEDELLAVYGDWLEEQIWPPDPHQ</sequence>
<protein>
    <recommendedName>
        <fullName evidence="4">SprT-like domain-containing protein</fullName>
    </recommendedName>
</protein>
<comment type="caution">
    <text evidence="2">The sequence shown here is derived from an EMBL/GenBank/DDBJ whole genome shotgun (WGS) entry which is preliminary data.</text>
</comment>
<organism evidence="2 3">
    <name type="scientific">Pseudocercospora musae</name>
    <dbReference type="NCBI Taxonomy" id="113226"/>
    <lineage>
        <taxon>Eukaryota</taxon>
        <taxon>Fungi</taxon>
        <taxon>Dikarya</taxon>
        <taxon>Ascomycota</taxon>
        <taxon>Pezizomycotina</taxon>
        <taxon>Dothideomycetes</taxon>
        <taxon>Dothideomycetidae</taxon>
        <taxon>Mycosphaerellales</taxon>
        <taxon>Mycosphaerellaceae</taxon>
        <taxon>Pseudocercospora</taxon>
    </lineage>
</organism>
<proteinExistence type="predicted"/>
<dbReference type="EMBL" id="LFZO01000145">
    <property type="protein sequence ID" value="KXT12627.1"/>
    <property type="molecule type" value="Genomic_DNA"/>
</dbReference>